<dbReference type="InterPro" id="IPR006935">
    <property type="entry name" value="Helicase/UvrB_N"/>
</dbReference>
<dbReference type="InterPro" id="IPR029063">
    <property type="entry name" value="SAM-dependent_MTases_sf"/>
</dbReference>
<dbReference type="InterPro" id="IPR014001">
    <property type="entry name" value="Helicase_ATP-bd"/>
</dbReference>
<dbReference type="Proteomes" id="UP001432360">
    <property type="component" value="Chromosome"/>
</dbReference>
<keyword evidence="5" id="KW-1185">Reference proteome</keyword>
<feature type="coiled-coil region" evidence="1">
    <location>
        <begin position="2674"/>
        <end position="2701"/>
    </location>
</feature>
<keyword evidence="1" id="KW-0175">Coiled coil</keyword>
<feature type="coiled-coil region" evidence="1">
    <location>
        <begin position="3219"/>
        <end position="3269"/>
    </location>
</feature>
<dbReference type="SUPFAM" id="SSF53335">
    <property type="entry name" value="S-adenosyl-L-methionine-dependent methyltransferases"/>
    <property type="match status" value="1"/>
</dbReference>
<feature type="compositionally biased region" description="Low complexity" evidence="2">
    <location>
        <begin position="1702"/>
        <end position="1711"/>
    </location>
</feature>
<feature type="region of interest" description="Disordered" evidence="2">
    <location>
        <begin position="1523"/>
        <end position="1542"/>
    </location>
</feature>
<dbReference type="Gene3D" id="3.40.50.300">
    <property type="entry name" value="P-loop containing nucleotide triphosphate hydrolases"/>
    <property type="match status" value="2"/>
</dbReference>
<proteinExistence type="predicted"/>
<dbReference type="Pfam" id="PF07669">
    <property type="entry name" value="Eco57I"/>
    <property type="match status" value="1"/>
</dbReference>
<evidence type="ECO:0000256" key="2">
    <source>
        <dbReference type="SAM" id="MobiDB-lite"/>
    </source>
</evidence>
<feature type="compositionally biased region" description="Basic and acidic residues" evidence="2">
    <location>
        <begin position="645"/>
        <end position="655"/>
    </location>
</feature>
<dbReference type="RefSeq" id="WP_331373778.1">
    <property type="nucleotide sequence ID" value="NZ_CP133148.1"/>
</dbReference>
<dbReference type="InterPro" id="IPR002052">
    <property type="entry name" value="DNA_methylase_N6_adenine_CS"/>
</dbReference>
<accession>A0ABZ2BET8</accession>
<name>A0ABZ2BET8_9HYPH</name>
<dbReference type="PANTHER" id="PTHR41313">
    <property type="entry name" value="ADENINE-SPECIFIC METHYLTRANSFERASE"/>
    <property type="match status" value="1"/>
</dbReference>
<dbReference type="EMBL" id="CP133148">
    <property type="protein sequence ID" value="WVT04617.1"/>
    <property type="molecule type" value="Genomic_DNA"/>
</dbReference>
<reference evidence="4" key="1">
    <citation type="submission" date="2023-08" db="EMBL/GenBank/DDBJ databases">
        <title>Complete genome sequence of Sinorhizobium chiapanecum ITTG S70 isolated from Acaciella angustissima nodules in Chiapas-Mexico.</title>
        <authorList>
            <person name="Rincon-Rosales R."/>
            <person name="Rogel M.A."/>
            <person name="Rincon-Medina C.I."/>
            <person name="Guerrero G."/>
            <person name="Manzano-Gomez L.A."/>
            <person name="Lopez-Lopez A."/>
            <person name="Rincon Molina F.A."/>
            <person name="Martinez-Romero E."/>
        </authorList>
    </citation>
    <scope>NUCLEOTIDE SEQUENCE</scope>
    <source>
        <strain evidence="4">ITTG S70</strain>
    </source>
</reference>
<organism evidence="4 5">
    <name type="scientific">Sinorhizobium chiapasense</name>
    <dbReference type="NCBI Taxonomy" id="501572"/>
    <lineage>
        <taxon>Bacteria</taxon>
        <taxon>Pseudomonadati</taxon>
        <taxon>Pseudomonadota</taxon>
        <taxon>Alphaproteobacteria</taxon>
        <taxon>Hyphomicrobiales</taxon>
        <taxon>Rhizobiaceae</taxon>
        <taxon>Sinorhizobium/Ensifer group</taxon>
        <taxon>Sinorhizobium</taxon>
    </lineage>
</organism>
<dbReference type="SMART" id="SM00487">
    <property type="entry name" value="DEXDc"/>
    <property type="match status" value="1"/>
</dbReference>
<feature type="region of interest" description="Disordered" evidence="2">
    <location>
        <begin position="739"/>
        <end position="800"/>
    </location>
</feature>
<feature type="region of interest" description="Disordered" evidence="2">
    <location>
        <begin position="1053"/>
        <end position="1081"/>
    </location>
</feature>
<dbReference type="PRINTS" id="PR00507">
    <property type="entry name" value="N12N6MTFRASE"/>
</dbReference>
<dbReference type="SUPFAM" id="SSF52540">
    <property type="entry name" value="P-loop containing nucleoside triphosphate hydrolases"/>
    <property type="match status" value="2"/>
</dbReference>
<evidence type="ECO:0000313" key="5">
    <source>
        <dbReference type="Proteomes" id="UP001432360"/>
    </source>
</evidence>
<feature type="region of interest" description="Disordered" evidence="2">
    <location>
        <begin position="1654"/>
        <end position="1719"/>
    </location>
</feature>
<feature type="coiled-coil region" evidence="1">
    <location>
        <begin position="3896"/>
        <end position="3923"/>
    </location>
</feature>
<protein>
    <submittedName>
        <fullName evidence="4">PLxRFG domain-containing protein</fullName>
    </submittedName>
</protein>
<evidence type="ECO:0000259" key="3">
    <source>
        <dbReference type="SMART" id="SM00487"/>
    </source>
</evidence>
<dbReference type="Pfam" id="PF18823">
    <property type="entry name" value="InPase"/>
    <property type="match status" value="1"/>
</dbReference>
<sequence length="4658" mass="506513">MPIVIGLDTDIEWSNPLNLSSGAKSGFGLDGETRSTPAVDVPEQEKRREAEKPFDAVMTEHAGPTDIRQGIIETAAELGIDPEDLATAISYETAGTFNPTKAGPRTQWGRHRGLIQFGEPQAARYGVDWNDPVGSQLGAGGAVANYLKDAGVKPGMGLLDIYSAINAGRVGKYDASDAGNGGAPGTVRDKVEQQMHGHRAKARGLLGGGSAEESGGIVIDENFTSSNPAFMQEAKAIGEQKVAAAAEAQAAAEREKIAVRDQADNARVDSAQQALETSDPGRYQVLDEAELPAWKQRWEEENRSSGVLGDLGRILGAGNARLGLATREAVGMIPGIGPTVVNTLDAIDTWVTGKPTEQRLEEYATTADASVTPRQQEADAKKWWNAESGTFGPAWSDPRSYLRGVGESAPGTIITMLPGGVLARATYLRMLAGGAEAATAAAAAAKTATIAGAVSEGMLAGGESSRGVRERIAAIPREQLLQSEAVRDMVEGGMSEGDAVKAVTQDAATQAFIIAGVTTGAFGGMGDRTLAKILAEGVGGNVAQRILRSTARGAFAEGVLEELPQGVTQTMAENLAVKQVNPSQSITEGVEEAAAAGLATGGAMGAGMGGAGGAVSRAPAHAIDANPQPTAEPEPRGPLGRAVRHSQEKAEERAVRTMPDQPAAATAAPALAPVPQDGRPEIGATVRVDAGGMDPILGSIEGYEGDEAVVVDGGTGELYQVPIGNVTKIADSVDQQAAALRQAQAEPPVRDVLPEESSDEALKPLEPRAAETTTEIPPASEQKPATEKRPTRPDPGQRVIVEAEDGKRFPARIETYQEDGNEAVVIDDQGNPYQVPVEQLSVSGLTPQQVEKQELERNPPIEREPADAGPNSRRVGPRTVVLPDEKHAHLYDLAREQLIAKKLGGTSQVDMASVLPAERKRLADEFGISVDDIATLADDYRYRVERASKEAKSALPVKMHQVNERLLKQRQAARAKQAPEAPAVKDDAGQWWDVELTAAGRKQVLEMSGVKRNERVMWQHLTPNIQKKLLATRDEGTAPAAGDSAGNQIVEMSGSEAAKPAPPTFDSEGDDTEARKAEWQSRQSVASIHKEMAKRVSPGEFARRVAQSRDSQESAIIEPGGKLLVLNATSNPNGDHAEFFGRLFETGEVPLQNHGYIRISSFGKQIGADAHGTISEAAAATLQAVRTSATREGLNYLREAGDAAVTVDEAANEAATSPTNDLPEPTQAQKEAGNYKVGRIRLGGLDISIENPAGSERKGTSPSGKPWSVTMKSHYGYIRGTVGRDKDHIDVFVKPGTETLDGSSNVYVVDQRDPARGRFDEHKVMFGYGSEDEARAAYMENYTSGWKGLGAISETTLDGFKTWLESGKTQEPFAPKWFGTREKAEAHVANEKLGATHEVIENGKRFEIREKSANPTKDIQKQFSEPATEVKAEPPKVEKPEPKKGAQRRDYTDLMRDLRQGLESWAEQGGNTLLEGKLALAERLQELTDEEWVKVERFFHRDMEPGVTLEPEKGMQAIEDGLASSPAAEPQRKPKAKAEPKPKLPVTANTVFTEDAAEKARALLRRKLSGSTLNSGIDPEILQAGITLAGYHIEKGARTFAAYAKAMLADLGDDVRPYLKSWYMGVKYDPRAAAFEGMSSAAEVETTDVAAISAEEGTTEDVSAELDQSRSGALERASAEQVPRAEEGGPSGAGAGRRSRADVSGSGSARAAGREAGRGVAAGQGDLLAAAAGDAREVSAGSVASSRTADRLRDIQSAATPAQQRPTDYVITDADELGEGGAKAKFRGNVEAIRLLRKLDEEKRPATRSEQSVLAKWVGWGGLRNAFYREGGEVAKGWEREAAELKQLLDSTEYASAESSTRNAHYTAQQVVSAVWDIARRLGFKGGQVLEPSVGAGNFLGLMPGELREGAAITGVELDHITGGIAKNLYPGANVQAPMGFEKLTVPNDYFDLAIGNPPFGSEKLYDKQRRHLNKFSIHNFFFAKSVEALRPGGVLAMVVTNRFLDGTNAAAREHIAKTADLVGAIRLPNNAFLKNAGTEVTTDIVILRKRLEGDKPETSWTKVGEWKGKDGKAVPLNQYFLDKPEMMLGDFGAYGTMYGPDEPALVAREGENLPKALEKAIRALPQNVMAEPGAAVVPETVNVPETVADVQVGTAFLAPDGEVHLRMPDHLGQPVSQVLEYPSEAAKARVQGMIRVRDAFAKLRRAQIDEKASDAQIENLRKRLNTLYDGFVAKQGPINSDANKRLFRDDPTWPQISALEQGFDKGVSSTVAKKTGEAARAPSAQKAAIFTKRTQQPYSRVTSVGSAKDALAASLNDFGRINLDAMSFLYGKPAEAIVEELGPLVYKTPSGAYETAAAYLSGNVKQKLAEAERAAEQDPDFRRNIAALRDVQPADIEAVDIDVKPGAPWVPAKHVEDFVMHITESGDRGKAYYSRANAKWAIDVPRASPAASTLYGTDRASVDAVLHAVLNGQSITIYDRYSDGKTEVNQPATEAANEKAARVKAEWDKWLWQDDARREELVRLYNDTFNTDVLRKFDGSHLTLPGKVGDDIIELRPHQKSFIWRRLQGGTALADHTVGAGKTFAAIASIMEKRRIGQARKPMVVVPNHLVGQWATDFVKLYPGAKVLAATKRDFEKENRKRLFARIATGDWDAVIVAHSSFGRIGMNPEYEARFIQEQMDDLEASIAELRRETGQKSRNVAQLTKWRDNLKAKMEKLLDAGKKDDGLTFDELGIDDITVDEAHEFKNLAYSTSMQRVAGLGNAAGSQRAADLYMKTQFVLEKTGGNNVAFLTGTPLSNTMAEMYTMQRYLDRKSLTDLGIAHFDAWAKVFGEVVTDWELSPSGQYKLNSRFAKFVNVPELMQRYLSFADVITNDDIKAQMKALGRTMPLPKVKGGKPTIVVVERSPDQAKYIGEGRADDAGNLIYPQGSIVWRAENLPKKAEKGADNMLKVMSDARKAALDMRLVDSGYGDYRRSKVHRAADEMVRIYRKWTDKRGTQLVFIDLSTPKKAMAAEQARLRDLIAKAEDGDEAAQEALDKMSPDDFLALQSPFSVYDDLRQKLIDRGIPESEIAFIHDANTEAQKEELFGKVRSGKIRFLFGSTAKMGAGTNVQNRLVGLHHLDAPWRPSDLEQRDGRGIRQGNELYAEDPEGFEIEIMRYATENTLDARQWQTIEAKAKFIEQIRKGDLKKRDIEDIGGEAANAAEMKAAASGNPLILEEMETRRKLQQLERQASEHDREQHRIKRRIRSLDEEAQSLRDRLPEVEADAGRAQAIEGKPFSATIKGESFDKHKEFGAAIIAAIRKDLIDKAGETEIGDYATFKISIEHMHSRQFDITLTGDRDYHVSVEDAADMDPTGTAMRIVNTIKGLARVPATDKERIAEIEKQTPALEKQIAAWTGQQELDETAARHRRLVDALKPKPKPAPGQTAEVTADVSPEAAPAKQDKRPDPTMSGADGTLRSLGAPDLKKGVPLRDAAIERVTEDGLRTGHEYLLAIDDDASVVEYGTAGDKANTGMNNKLLAAMANPDRKVVVYHNHPSNGPLSSADIGFLVYPGLYSIWAAGHDGRVTRASLTAAARDALSSATPDLAALTMAKLKNAMIGVEYALQGFLQSRLDSRAITVEEATEAHGVGKLMAADRANVIDFTTNTPYGAAAIPGFEAVIDTAAEKLAGEIFNGPKNTGKRSDRRAEPLRHAAEVARTPVAVKPDAGRRSDTSGLAETSAPDYQAKGRGRETLKSVTEARIVEDLRGKLTDLQPAILKTIPLNYFTELARPNMKAVGEYLRVKRMMDAFRGTKHAEADAIGQEWLKYTRLGFMGKDKAKAQALADLMHDATLSGIDPSKVDAETKGMAGYEVLRKAYTSLPPKGRELFNRVRDAYWEQTEELDEILLDNVRKAQEIALRQAEERYKRTLQQIKDAGLTGVDKRNAEEDAASAYRSATTKGQWAAKARLTRMRIAFEASRVQGPYFPLGRFGRYFATVRDIDGKVLSFSKFETVADRDRAVRQIRKDLPNAKFEVGVMEAGSDLRRAMDPRIVAEIEELLGGSGVSPELMDHVWQRYLESMPDLSARKRFIHRKGTAGFTGDALRVFSSHMFHAAHQMARVKFGLELQELVNQTFDQAKEADDPTRAMTLANELSKRHDWVMNPTGSKVAQTMTSTAFVWFLAASPASAMVNMTQTVMLGLPVLGARFGGLLKAGRALAQASRDSVAGRGSIVNANLKEDEKKAISAFYQSGLIDRTQSHDLAGVGETGVEYSPLRARIMGVISWAFHRAEVWNREVTALAAYRLARAAGQNQSEAIDTAHELTWKTHFDYSNSSRPTLLQNDFAKVALVFRQHNINMLYRVFRDIHQAVKGETPAARREARYQVAGITGMMALMSGVSGVMGYSLAMALAGMILGDDDDPMGFEQRFRANIVDILGPQLGGIVLNGAPGHYLGIDLTSRIGMPDLWFRSPSRELQGKDEYQYWLSQSLGATVSLGEQFYRGFNVITDEGDVARGLEMMAPKAVRDLMKAYRYADEGVTSLRGDEIVPQDEIGISNIIAQALGFTPAEVAETWDRNSALKDAESRVKQKRQRLITRFAMAALAKDKEAMSEAVDGIKRFNAVKVNAPVAITKETLQRSIKTRAGISAKRQDGVLISNEALGKELRERLADPIYR</sequence>
<feature type="domain" description="Helicase ATP-binding" evidence="3">
    <location>
        <begin position="2552"/>
        <end position="2825"/>
    </location>
</feature>
<feature type="compositionally biased region" description="Basic and acidic residues" evidence="2">
    <location>
        <begin position="851"/>
        <end position="866"/>
    </location>
</feature>
<feature type="compositionally biased region" description="Polar residues" evidence="2">
    <location>
        <begin position="1413"/>
        <end position="1425"/>
    </location>
</feature>
<dbReference type="PROSITE" id="PS00092">
    <property type="entry name" value="N6_MTASE"/>
    <property type="match status" value="1"/>
</dbReference>
<feature type="region of interest" description="Disordered" evidence="2">
    <location>
        <begin position="844"/>
        <end position="877"/>
    </location>
</feature>
<feature type="region of interest" description="Disordered" evidence="2">
    <location>
        <begin position="624"/>
        <end position="679"/>
    </location>
</feature>
<dbReference type="InterPro" id="IPR052933">
    <property type="entry name" value="DNA_Protect_Modify"/>
</dbReference>
<feature type="region of interest" description="Disordered" evidence="2">
    <location>
        <begin position="1407"/>
        <end position="1451"/>
    </location>
</feature>
<dbReference type="Pfam" id="PF18858">
    <property type="entry name" value="LPD39"/>
    <property type="match status" value="1"/>
</dbReference>
<dbReference type="InterPro" id="IPR027417">
    <property type="entry name" value="P-loop_NTPase"/>
</dbReference>
<feature type="compositionally biased region" description="Basic and acidic residues" evidence="2">
    <location>
        <begin position="1530"/>
        <end position="1542"/>
    </location>
</feature>
<feature type="compositionally biased region" description="Basic and acidic residues" evidence="2">
    <location>
        <begin position="1428"/>
        <end position="1451"/>
    </location>
</feature>
<dbReference type="InterPro" id="IPR041595">
    <property type="entry name" value="Inorganic_Pase"/>
</dbReference>
<dbReference type="InterPro" id="IPR041639">
    <property type="entry name" value="LPD39"/>
</dbReference>
<dbReference type="PANTHER" id="PTHR41313:SF1">
    <property type="entry name" value="DNA METHYLASE ADENINE-SPECIFIC DOMAIN-CONTAINING PROTEIN"/>
    <property type="match status" value="1"/>
</dbReference>
<feature type="compositionally biased region" description="Basic and acidic residues" evidence="2">
    <location>
        <begin position="760"/>
        <end position="769"/>
    </location>
</feature>
<evidence type="ECO:0000313" key="4">
    <source>
        <dbReference type="EMBL" id="WVT04617.1"/>
    </source>
</evidence>
<dbReference type="NCBIfam" id="NF032893">
    <property type="entry name" value="tail-700"/>
    <property type="match status" value="1"/>
</dbReference>
<dbReference type="InterPro" id="IPR011639">
    <property type="entry name" value="MethylTrfase_TaqI-like_dom"/>
</dbReference>
<feature type="region of interest" description="Disordered" evidence="2">
    <location>
        <begin position="22"/>
        <end position="51"/>
    </location>
</feature>
<feature type="compositionally biased region" description="Low complexity" evidence="2">
    <location>
        <begin position="662"/>
        <end position="675"/>
    </location>
</feature>
<evidence type="ECO:0000256" key="1">
    <source>
        <dbReference type="SAM" id="Coils"/>
    </source>
</evidence>
<dbReference type="Pfam" id="PF04851">
    <property type="entry name" value="ResIII"/>
    <property type="match status" value="1"/>
</dbReference>
<feature type="region of interest" description="Disordered" evidence="2">
    <location>
        <begin position="3707"/>
        <end position="3736"/>
    </location>
</feature>
<feature type="region of interest" description="Disordered" evidence="2">
    <location>
        <begin position="3418"/>
        <end position="3468"/>
    </location>
</feature>
<dbReference type="Gene3D" id="3.40.50.150">
    <property type="entry name" value="Vaccinia Virus protein VP39"/>
    <property type="match status" value="1"/>
</dbReference>
<gene>
    <name evidence="4" type="ORF">RB548_04185</name>
</gene>